<name>A0A8J3IG60_9CHLR</name>
<feature type="transmembrane region" description="Helical" evidence="9">
    <location>
        <begin position="157"/>
        <end position="176"/>
    </location>
</feature>
<keyword evidence="7" id="KW-0902">Two-component regulatory system</keyword>
<feature type="transmembrane region" description="Helical" evidence="9">
    <location>
        <begin position="354"/>
        <end position="379"/>
    </location>
</feature>
<dbReference type="Gene3D" id="3.30.565.10">
    <property type="entry name" value="Histidine kinase-like ATPase, C-terminal domain"/>
    <property type="match status" value="1"/>
</dbReference>
<dbReference type="SUPFAM" id="SSF55874">
    <property type="entry name" value="ATPase domain of HSP90 chaperone/DNA topoisomerase II/histidine kinase"/>
    <property type="match status" value="1"/>
</dbReference>
<evidence type="ECO:0000256" key="4">
    <source>
        <dbReference type="ARBA" id="ARBA00022692"/>
    </source>
</evidence>
<feature type="transmembrane region" description="Helical" evidence="9">
    <location>
        <begin position="261"/>
        <end position="278"/>
    </location>
</feature>
<dbReference type="InterPro" id="IPR003594">
    <property type="entry name" value="HATPase_dom"/>
</dbReference>
<comment type="subcellular location">
    <subcellularLocation>
        <location evidence="1">Cell membrane</location>
        <topology evidence="1">Multi-pass membrane protein</topology>
    </subcellularLocation>
</comment>
<dbReference type="SMART" id="SM00065">
    <property type="entry name" value="GAF"/>
    <property type="match status" value="1"/>
</dbReference>
<sequence length="763" mass="83228">MTQSIRTHLAIIVALGAVLLGISFLLLHLATPSDGARLAPGQSVWRHDGVVITPLQPGGLHKGDIVVAVEGKSLEAWAQDLFRVGVQRPHWQSGQTIIYHVLRSGHVQDVPVTLGPYPLATLAAQEWSTILYALVFFLVAVFVVLLRPGEPAARVQFLAASSMLGATTWSLGLQVGDLINGIGFWLFKATTIGCFLLFWTALLHFALIFPRPHALIVKRRFVIPLLYVVPYAIALISLLVAWPLSSSMLSWIGLWILAEDIFPPIATILALMSIIWSYKTEQSYDERQKIRWLMYAALLSGGGGLLLWQLPNLLGYPVLSSNALGLLVLPYPFALAIAILRHRLFDITIIIHRTLVYGTLTGSVVGLYVLVVSLAGMLFHPSSTFLPSLLATGLVAVLFQPLHVRLQRFVNRLIYGERDDPYAVLANLGAHLEATPIPEAVLPTVVQTVAQALKLPYVAISLKHGETFAIAAACGLAQRELLTLPLLHSGELVGQLQLAPRDASETFTAADRKLLTVIASQVSVAAHAVRLTADLQRSREHLVATREEERRRLRRDLHDGLGPTLASMTLKLDAARNLLAQNSPALDPLLLDLKAQTQATIVDIRRLVYDLRPPALDELGLVSALHEQIAHYSQVGGAQMVMEAPSSLPSLPAAVEVATYRIVLEAVTNVVRHANARRCWVRLQVADVLTVEVVDDGVGLPLHYHAGVGFASMRERADELGGTCQIESRATSGTHVLVQFPLVKDEPPEQPAARYDTSLQSGE</sequence>
<dbReference type="InterPro" id="IPR011712">
    <property type="entry name" value="Sig_transdc_His_kin_sub3_dim/P"/>
</dbReference>
<accession>A0A8J3IG60</accession>
<dbReference type="InterPro" id="IPR036890">
    <property type="entry name" value="HATPase_C_sf"/>
</dbReference>
<feature type="domain" description="Histidine kinase/HSP90-like ATPase" evidence="11">
    <location>
        <begin position="654"/>
        <end position="744"/>
    </location>
</feature>
<feature type="domain" description="GAF" evidence="10">
    <location>
        <begin position="401"/>
        <end position="536"/>
    </location>
</feature>
<evidence type="ECO:0000256" key="7">
    <source>
        <dbReference type="ARBA" id="ARBA00023012"/>
    </source>
</evidence>
<dbReference type="Pfam" id="PF02518">
    <property type="entry name" value="HATPase_c"/>
    <property type="match status" value="1"/>
</dbReference>
<keyword evidence="5" id="KW-0418">Kinase</keyword>
<keyword evidence="2" id="KW-1003">Cell membrane</keyword>
<evidence type="ECO:0000313" key="12">
    <source>
        <dbReference type="EMBL" id="GHO90927.1"/>
    </source>
</evidence>
<dbReference type="Pfam" id="PF07730">
    <property type="entry name" value="HisKA_3"/>
    <property type="match status" value="1"/>
</dbReference>
<keyword evidence="6 9" id="KW-1133">Transmembrane helix</keyword>
<dbReference type="Gene3D" id="3.30.450.40">
    <property type="match status" value="1"/>
</dbReference>
<reference evidence="12" key="1">
    <citation type="submission" date="2020-10" db="EMBL/GenBank/DDBJ databases">
        <title>Taxonomic study of unclassified bacteria belonging to the class Ktedonobacteria.</title>
        <authorList>
            <person name="Yabe S."/>
            <person name="Wang C.M."/>
            <person name="Zheng Y."/>
            <person name="Sakai Y."/>
            <person name="Cavaletti L."/>
            <person name="Monciardini P."/>
            <person name="Donadio S."/>
        </authorList>
    </citation>
    <scope>NUCLEOTIDE SEQUENCE</scope>
    <source>
        <strain evidence="12">ID150040</strain>
    </source>
</reference>
<dbReference type="SUPFAM" id="SSF50156">
    <property type="entry name" value="PDZ domain-like"/>
    <property type="match status" value="1"/>
</dbReference>
<keyword evidence="4 9" id="KW-0812">Transmembrane</keyword>
<proteinExistence type="predicted"/>
<evidence type="ECO:0000256" key="1">
    <source>
        <dbReference type="ARBA" id="ARBA00004651"/>
    </source>
</evidence>
<gene>
    <name evidence="12" type="ORF">KSF_009750</name>
</gene>
<comment type="caution">
    <text evidence="12">The sequence shown here is derived from an EMBL/GenBank/DDBJ whole genome shotgun (WGS) entry which is preliminary data.</text>
</comment>
<keyword evidence="3" id="KW-0808">Transferase</keyword>
<dbReference type="PANTHER" id="PTHR24421:SF37">
    <property type="entry name" value="SENSOR HISTIDINE KINASE NARS"/>
    <property type="match status" value="1"/>
</dbReference>
<dbReference type="Gene3D" id="1.20.5.1930">
    <property type="match status" value="1"/>
</dbReference>
<feature type="transmembrane region" description="Helical" evidence="9">
    <location>
        <begin position="182"/>
        <end position="209"/>
    </location>
</feature>
<evidence type="ECO:0000259" key="11">
    <source>
        <dbReference type="SMART" id="SM00387"/>
    </source>
</evidence>
<evidence type="ECO:0000256" key="9">
    <source>
        <dbReference type="SAM" id="Phobius"/>
    </source>
</evidence>
<evidence type="ECO:0000256" key="3">
    <source>
        <dbReference type="ARBA" id="ARBA00022679"/>
    </source>
</evidence>
<evidence type="ECO:0000313" key="13">
    <source>
        <dbReference type="Proteomes" id="UP000597444"/>
    </source>
</evidence>
<evidence type="ECO:0000256" key="6">
    <source>
        <dbReference type="ARBA" id="ARBA00022989"/>
    </source>
</evidence>
<feature type="transmembrane region" description="Helical" evidence="9">
    <location>
        <begin position="221"/>
        <end position="241"/>
    </location>
</feature>
<dbReference type="GO" id="GO:0005886">
    <property type="term" value="C:plasma membrane"/>
    <property type="evidence" value="ECO:0007669"/>
    <property type="project" value="UniProtKB-SubCell"/>
</dbReference>
<dbReference type="GO" id="GO:0046983">
    <property type="term" value="F:protein dimerization activity"/>
    <property type="evidence" value="ECO:0007669"/>
    <property type="project" value="InterPro"/>
</dbReference>
<organism evidence="12 13">
    <name type="scientific">Reticulibacter mediterranei</name>
    <dbReference type="NCBI Taxonomy" id="2778369"/>
    <lineage>
        <taxon>Bacteria</taxon>
        <taxon>Bacillati</taxon>
        <taxon>Chloroflexota</taxon>
        <taxon>Ktedonobacteria</taxon>
        <taxon>Ktedonobacterales</taxon>
        <taxon>Reticulibacteraceae</taxon>
        <taxon>Reticulibacter</taxon>
    </lineage>
</organism>
<dbReference type="Proteomes" id="UP000597444">
    <property type="component" value="Unassembled WGS sequence"/>
</dbReference>
<evidence type="ECO:0000256" key="8">
    <source>
        <dbReference type="ARBA" id="ARBA00023136"/>
    </source>
</evidence>
<dbReference type="AlphaFoldDB" id="A0A8J3IG60"/>
<feature type="transmembrane region" description="Helical" evidence="9">
    <location>
        <begin position="323"/>
        <end position="342"/>
    </location>
</feature>
<protein>
    <recommendedName>
        <fullName evidence="14">Histidine kinase</fullName>
    </recommendedName>
</protein>
<dbReference type="CDD" id="cd16917">
    <property type="entry name" value="HATPase_UhpB-NarQ-NarX-like"/>
    <property type="match status" value="1"/>
</dbReference>
<dbReference type="InterPro" id="IPR003018">
    <property type="entry name" value="GAF"/>
</dbReference>
<keyword evidence="8 9" id="KW-0472">Membrane</keyword>
<dbReference type="SUPFAM" id="SSF55781">
    <property type="entry name" value="GAF domain-like"/>
    <property type="match status" value="1"/>
</dbReference>
<dbReference type="InterPro" id="IPR050482">
    <property type="entry name" value="Sensor_HK_TwoCompSys"/>
</dbReference>
<feature type="transmembrane region" description="Helical" evidence="9">
    <location>
        <begin position="127"/>
        <end position="145"/>
    </location>
</feature>
<dbReference type="InterPro" id="IPR029016">
    <property type="entry name" value="GAF-like_dom_sf"/>
</dbReference>
<dbReference type="SMART" id="SM00387">
    <property type="entry name" value="HATPase_c"/>
    <property type="match status" value="1"/>
</dbReference>
<dbReference type="InterPro" id="IPR036034">
    <property type="entry name" value="PDZ_sf"/>
</dbReference>
<evidence type="ECO:0000256" key="2">
    <source>
        <dbReference type="ARBA" id="ARBA00022475"/>
    </source>
</evidence>
<dbReference type="Gene3D" id="2.30.42.10">
    <property type="match status" value="1"/>
</dbReference>
<dbReference type="RefSeq" id="WP_220201861.1">
    <property type="nucleotide sequence ID" value="NZ_BNJK01000001.1"/>
</dbReference>
<dbReference type="EMBL" id="BNJK01000001">
    <property type="protein sequence ID" value="GHO90927.1"/>
    <property type="molecule type" value="Genomic_DNA"/>
</dbReference>
<evidence type="ECO:0000256" key="5">
    <source>
        <dbReference type="ARBA" id="ARBA00022777"/>
    </source>
</evidence>
<keyword evidence="13" id="KW-1185">Reference proteome</keyword>
<feature type="transmembrane region" description="Helical" evidence="9">
    <location>
        <begin position="290"/>
        <end position="311"/>
    </location>
</feature>
<evidence type="ECO:0000259" key="10">
    <source>
        <dbReference type="SMART" id="SM00065"/>
    </source>
</evidence>
<evidence type="ECO:0008006" key="14">
    <source>
        <dbReference type="Google" id="ProtNLM"/>
    </source>
</evidence>
<dbReference type="PANTHER" id="PTHR24421">
    <property type="entry name" value="NITRATE/NITRITE SENSOR PROTEIN NARX-RELATED"/>
    <property type="match status" value="1"/>
</dbReference>
<dbReference type="GO" id="GO:0000155">
    <property type="term" value="F:phosphorelay sensor kinase activity"/>
    <property type="evidence" value="ECO:0007669"/>
    <property type="project" value="InterPro"/>
</dbReference>